<feature type="compositionally biased region" description="Polar residues" evidence="1">
    <location>
        <begin position="63"/>
        <end position="74"/>
    </location>
</feature>
<feature type="region of interest" description="Disordered" evidence="1">
    <location>
        <begin position="1"/>
        <end position="126"/>
    </location>
</feature>
<gene>
    <name evidence="3" type="ORF">FH607_003105</name>
</gene>
<evidence type="ECO:0000259" key="2">
    <source>
        <dbReference type="Pfam" id="PF01471"/>
    </source>
</evidence>
<comment type="caution">
    <text evidence="3">The sequence shown here is derived from an EMBL/GenBank/DDBJ whole genome shotgun (WGS) entry which is preliminary data.</text>
</comment>
<dbReference type="InterPro" id="IPR036366">
    <property type="entry name" value="PGBDSf"/>
</dbReference>
<dbReference type="Gene3D" id="1.10.101.10">
    <property type="entry name" value="PGBD-like superfamily/PGBD"/>
    <property type="match status" value="1"/>
</dbReference>
<protein>
    <recommendedName>
        <fullName evidence="2">Peptidoglycan binding-like domain-containing protein</fullName>
    </recommendedName>
</protein>
<name>A0A5N6ANU7_9ACTN</name>
<evidence type="ECO:0000313" key="4">
    <source>
        <dbReference type="Proteomes" id="UP000314251"/>
    </source>
</evidence>
<dbReference type="SUPFAM" id="SSF47090">
    <property type="entry name" value="PGBD-like"/>
    <property type="match status" value="1"/>
</dbReference>
<dbReference type="Proteomes" id="UP000314251">
    <property type="component" value="Unassembled WGS sequence"/>
</dbReference>
<sequence length="273" mass="28240">MHRRPPPWQSPDLRKHPHTPGPSTHPTPRHDTTPTPPARPRPGLVEDQRPVPALTPEGPPTHPTATQPPRTVSAATFPPIPGEPAGKRGASGPRHPRRAGGNRGAGRPTPRPPPAAPAGEPQTRGGTTMRRRLATLAAATALLAGGLGLTGPTTASAASSVGWCDGVKRIPHPGGTYLAQPYHKATGSGNCTLGSGASGPAVNALQSALKHCNEQSSLVVDGEFGPATQRALTNAQRLRGAEADGIYGSETRAKLHWSVHTPSGEIRACATHK</sequence>
<dbReference type="InterPro" id="IPR002477">
    <property type="entry name" value="Peptidoglycan-bd-like"/>
</dbReference>
<feature type="compositionally biased region" description="Low complexity" evidence="1">
    <location>
        <begin position="117"/>
        <end position="126"/>
    </location>
</feature>
<dbReference type="Pfam" id="PF01471">
    <property type="entry name" value="PG_binding_1"/>
    <property type="match status" value="1"/>
</dbReference>
<dbReference type="OrthoDB" id="3828307at2"/>
<dbReference type="EMBL" id="VDLY02000002">
    <property type="protein sequence ID" value="KAB8169736.1"/>
    <property type="molecule type" value="Genomic_DNA"/>
</dbReference>
<accession>A0A5N6ANU7</accession>
<reference evidence="3" key="1">
    <citation type="submission" date="2019-10" db="EMBL/GenBank/DDBJ databases">
        <title>Nonomuraea sp. nov., isolated from Phyllanthus amarus.</title>
        <authorList>
            <person name="Klykleung N."/>
            <person name="Tanasupawat S."/>
        </authorList>
    </citation>
    <scope>NUCLEOTIDE SEQUENCE [LARGE SCALE GENOMIC DNA]</scope>
    <source>
        <strain evidence="3">3MP-10</strain>
    </source>
</reference>
<organism evidence="3 4">
    <name type="scientific">Streptomyces mimosae</name>
    <dbReference type="NCBI Taxonomy" id="2586635"/>
    <lineage>
        <taxon>Bacteria</taxon>
        <taxon>Bacillati</taxon>
        <taxon>Actinomycetota</taxon>
        <taxon>Actinomycetes</taxon>
        <taxon>Kitasatosporales</taxon>
        <taxon>Streptomycetaceae</taxon>
        <taxon>Streptomyces</taxon>
    </lineage>
</organism>
<dbReference type="AlphaFoldDB" id="A0A5N6ANU7"/>
<proteinExistence type="predicted"/>
<keyword evidence="4" id="KW-1185">Reference proteome</keyword>
<feature type="domain" description="Peptidoglycan binding-like" evidence="2">
    <location>
        <begin position="198"/>
        <end position="255"/>
    </location>
</feature>
<evidence type="ECO:0000313" key="3">
    <source>
        <dbReference type="EMBL" id="KAB8169736.1"/>
    </source>
</evidence>
<evidence type="ECO:0000256" key="1">
    <source>
        <dbReference type="SAM" id="MobiDB-lite"/>
    </source>
</evidence>
<dbReference type="InterPro" id="IPR036365">
    <property type="entry name" value="PGBD-like_sf"/>
</dbReference>